<dbReference type="GO" id="GO:0070403">
    <property type="term" value="F:NAD+ binding"/>
    <property type="evidence" value="ECO:0007669"/>
    <property type="project" value="InterPro"/>
</dbReference>
<dbReference type="UniPathway" id="UPA00796">
    <property type="reaction ID" value="UER00771"/>
</dbReference>
<protein>
    <submittedName>
        <fullName evidence="15">NAD-dependent epimerase/dehydratase family protein</fullName>
    </submittedName>
</protein>
<feature type="region of interest" description="Disordered" evidence="13">
    <location>
        <begin position="257"/>
        <end position="276"/>
    </location>
</feature>
<dbReference type="Gene3D" id="3.40.50.720">
    <property type="entry name" value="NAD(P)-binding Rossmann-like Domain"/>
    <property type="match status" value="1"/>
</dbReference>
<evidence type="ECO:0000313" key="15">
    <source>
        <dbReference type="EMBL" id="MUN36819.1"/>
    </source>
</evidence>
<accession>A0A7K1KXD6</accession>
<evidence type="ECO:0000256" key="7">
    <source>
        <dbReference type="ARBA" id="ARBA00023027"/>
    </source>
</evidence>
<evidence type="ECO:0000256" key="9">
    <source>
        <dbReference type="ARBA" id="ARBA00023136"/>
    </source>
</evidence>
<keyword evidence="7" id="KW-0520">NAD</keyword>
<evidence type="ECO:0000256" key="10">
    <source>
        <dbReference type="ARBA" id="ARBA00023180"/>
    </source>
</evidence>
<dbReference type="InterPro" id="IPR001509">
    <property type="entry name" value="Epimerase_deHydtase"/>
</dbReference>
<keyword evidence="5" id="KW-0735">Signal-anchor</keyword>
<dbReference type="GO" id="GO:0005737">
    <property type="term" value="C:cytoplasm"/>
    <property type="evidence" value="ECO:0007669"/>
    <property type="project" value="TreeGrafter"/>
</dbReference>
<evidence type="ECO:0000256" key="4">
    <source>
        <dbReference type="ARBA" id="ARBA00022793"/>
    </source>
</evidence>
<dbReference type="AlphaFoldDB" id="A0A7K1KXD6"/>
<keyword evidence="16" id="KW-1185">Reference proteome</keyword>
<name>A0A7K1KXD6_9ACTN</name>
<evidence type="ECO:0000256" key="8">
    <source>
        <dbReference type="ARBA" id="ARBA00023034"/>
    </source>
</evidence>
<comment type="cofactor">
    <cofactor evidence="1">
        <name>NAD(+)</name>
        <dbReference type="ChEBI" id="CHEBI:57540"/>
    </cofactor>
</comment>
<keyword evidence="6" id="KW-1133">Transmembrane helix</keyword>
<dbReference type="RefSeq" id="WP_156215869.1">
    <property type="nucleotide sequence ID" value="NZ_WOFH01000003.1"/>
</dbReference>
<comment type="subcellular location">
    <subcellularLocation>
        <location evidence="2">Golgi apparatus membrane</location>
        <topology evidence="2">Single-pass type II membrane protein</topology>
    </subcellularLocation>
    <subcellularLocation>
        <location evidence="12">Golgi apparatus</location>
        <location evidence="12">Golgi stack membrane</location>
    </subcellularLocation>
</comment>
<feature type="compositionally biased region" description="Basic and acidic residues" evidence="13">
    <location>
        <begin position="267"/>
        <end position="276"/>
    </location>
</feature>
<dbReference type="GO" id="GO:0033320">
    <property type="term" value="P:UDP-D-xylose biosynthetic process"/>
    <property type="evidence" value="ECO:0007669"/>
    <property type="project" value="UniProtKB-UniPathway"/>
</dbReference>
<dbReference type="InterPro" id="IPR044516">
    <property type="entry name" value="UXS-like"/>
</dbReference>
<keyword evidence="10" id="KW-0325">Glycoprotein</keyword>
<keyword evidence="3" id="KW-0812">Transmembrane</keyword>
<comment type="caution">
    <text evidence="15">The sequence shown here is derived from an EMBL/GenBank/DDBJ whole genome shotgun (WGS) entry which is preliminary data.</text>
</comment>
<dbReference type="PANTHER" id="PTHR43078:SF6">
    <property type="entry name" value="UDP-GLUCURONIC ACID DECARBOXYLASE 1"/>
    <property type="match status" value="1"/>
</dbReference>
<dbReference type="Proteomes" id="UP000432015">
    <property type="component" value="Unassembled WGS sequence"/>
</dbReference>
<dbReference type="GO" id="GO:0042732">
    <property type="term" value="P:D-xylose metabolic process"/>
    <property type="evidence" value="ECO:0007669"/>
    <property type="project" value="InterPro"/>
</dbReference>
<dbReference type="PANTHER" id="PTHR43078">
    <property type="entry name" value="UDP-GLUCURONIC ACID DECARBOXYLASE-RELATED"/>
    <property type="match status" value="1"/>
</dbReference>
<evidence type="ECO:0000259" key="14">
    <source>
        <dbReference type="Pfam" id="PF01370"/>
    </source>
</evidence>
<evidence type="ECO:0000256" key="13">
    <source>
        <dbReference type="SAM" id="MobiDB-lite"/>
    </source>
</evidence>
<evidence type="ECO:0000256" key="5">
    <source>
        <dbReference type="ARBA" id="ARBA00022968"/>
    </source>
</evidence>
<evidence type="ECO:0000256" key="12">
    <source>
        <dbReference type="ARBA" id="ARBA00037859"/>
    </source>
</evidence>
<dbReference type="InterPro" id="IPR036291">
    <property type="entry name" value="NAD(P)-bd_dom_sf"/>
</dbReference>
<organism evidence="15 16">
    <name type="scientific">Actinomadura litoris</name>
    <dbReference type="NCBI Taxonomy" id="2678616"/>
    <lineage>
        <taxon>Bacteria</taxon>
        <taxon>Bacillati</taxon>
        <taxon>Actinomycetota</taxon>
        <taxon>Actinomycetes</taxon>
        <taxon>Streptosporangiales</taxon>
        <taxon>Thermomonosporaceae</taxon>
        <taxon>Actinomadura</taxon>
    </lineage>
</organism>
<feature type="domain" description="NAD-dependent epimerase/dehydratase" evidence="14">
    <location>
        <begin position="3"/>
        <end position="238"/>
    </location>
</feature>
<sequence>MRVVVTGGAGFLGSHLCEALLERGDQVVCVDDLSTGKLSNIESLIADPSFVFVERDVALGLDIDYSVDAVAHLASPASPPDYLLRPLQTLRTCSRGTEHAVSLAKRHGARFVLASTSEVYGSPALHPQPEEYWGNVNPIGPRSVYDEGKRYAEALTSAFRRAHDVDTGIVRIFNTYGPRMDAGDGRVVSTFISQALAGEPLTVHGDGSQTRSFCYVDDLVRGLLSMIDSTEPGPVNLGNPQEYSVLELASIVRRMTGSTSPIRHHGLPQDDPPRRRPVIERAAQSLGWSPKTDIEDGIERTITWFLDEGGARRAATADRAPIME</sequence>
<reference evidence="15 16" key="1">
    <citation type="submission" date="2019-11" db="EMBL/GenBank/DDBJ databases">
        <authorList>
            <person name="Cao P."/>
        </authorList>
    </citation>
    <scope>NUCLEOTIDE SEQUENCE [LARGE SCALE GENOMIC DNA]</scope>
    <source>
        <strain evidence="15 16">NEAU-AAG5</strain>
    </source>
</reference>
<dbReference type="FunFam" id="3.40.50.720:FF:000065">
    <property type="entry name" value="UDP-glucuronic acid decarboxylase 1"/>
    <property type="match status" value="1"/>
</dbReference>
<evidence type="ECO:0000256" key="11">
    <source>
        <dbReference type="ARBA" id="ARBA00023239"/>
    </source>
</evidence>
<gene>
    <name evidence="15" type="ORF">GNZ18_09440</name>
</gene>
<dbReference type="EMBL" id="WOFH01000003">
    <property type="protein sequence ID" value="MUN36819.1"/>
    <property type="molecule type" value="Genomic_DNA"/>
</dbReference>
<dbReference type="GO" id="GO:0048040">
    <property type="term" value="F:UDP-glucuronate decarboxylase activity"/>
    <property type="evidence" value="ECO:0007669"/>
    <property type="project" value="TreeGrafter"/>
</dbReference>
<evidence type="ECO:0000256" key="1">
    <source>
        <dbReference type="ARBA" id="ARBA00001911"/>
    </source>
</evidence>
<keyword evidence="8" id="KW-0333">Golgi apparatus</keyword>
<dbReference type="SUPFAM" id="SSF51735">
    <property type="entry name" value="NAD(P)-binding Rossmann-fold domains"/>
    <property type="match status" value="1"/>
</dbReference>
<evidence type="ECO:0000256" key="2">
    <source>
        <dbReference type="ARBA" id="ARBA00004323"/>
    </source>
</evidence>
<keyword evidence="4" id="KW-0210">Decarboxylase</keyword>
<evidence type="ECO:0000256" key="6">
    <source>
        <dbReference type="ARBA" id="ARBA00022989"/>
    </source>
</evidence>
<evidence type="ECO:0000256" key="3">
    <source>
        <dbReference type="ARBA" id="ARBA00022692"/>
    </source>
</evidence>
<proteinExistence type="predicted"/>
<dbReference type="Pfam" id="PF01370">
    <property type="entry name" value="Epimerase"/>
    <property type="match status" value="1"/>
</dbReference>
<evidence type="ECO:0000313" key="16">
    <source>
        <dbReference type="Proteomes" id="UP000432015"/>
    </source>
</evidence>
<dbReference type="CDD" id="cd05230">
    <property type="entry name" value="UGD_SDR_e"/>
    <property type="match status" value="1"/>
</dbReference>
<keyword evidence="9" id="KW-0472">Membrane</keyword>
<keyword evidence="11" id="KW-0456">Lyase</keyword>